<dbReference type="Proteomes" id="UP000319576">
    <property type="component" value="Chromosome"/>
</dbReference>
<evidence type="ECO:0000313" key="3">
    <source>
        <dbReference type="Proteomes" id="UP000319576"/>
    </source>
</evidence>
<keyword evidence="2" id="KW-0645">Protease</keyword>
<organism evidence="2 3">
    <name type="scientific">Urbifossiella limnaea</name>
    <dbReference type="NCBI Taxonomy" id="2528023"/>
    <lineage>
        <taxon>Bacteria</taxon>
        <taxon>Pseudomonadati</taxon>
        <taxon>Planctomycetota</taxon>
        <taxon>Planctomycetia</taxon>
        <taxon>Gemmatales</taxon>
        <taxon>Gemmataceae</taxon>
        <taxon>Urbifossiella</taxon>
    </lineage>
</organism>
<dbReference type="Pfam" id="PF12392">
    <property type="entry name" value="DUF3656"/>
    <property type="match status" value="1"/>
</dbReference>
<sequence length="845" mass="90069">MTAARATRGRATRYNAPMASAPATPELLAPAGDREALRAAVANGADAVYFGLTGFNARARAANFTPAELPELMRFLHGRNVRGFVALNTLVFSDELPAAAELLSACAAAGVDAVIVQDLGLVRLARRLAPSLPVHASTQMTLTEPRGIAFAKQLGVGRVVLARELSLADIEKVTAATDVPVEVFVHGALCVAYSGQCLTSEALGGRSANRGQCAQACRLPYELVVDGAARDLGDRAYLLSPQDLAAYDRIAPLVQAGVVSFKIEGRLKGGPYVAATTQTYRQAIDAATGGTSFRMSRRAELDLAQTFSRGLTTGFLDGVNHQVLVRGRFPKSRGVRIGRVAGVTRRGVRIEPAEAVPELVKAGDGVVFDLGRPEEKEPGGRVWAVAPAGRLLELQFEPNAVDLAAVPVGCDVYKTDDPALRKRLEQSYGQDKPARRVALAARLAGVLGGPLVLTLTDPDGAAGEAVWPGPLEAAAKRPATADELRDQLGRLGDTPFELGALAAELPDAVMVPRSVLNDLRRRAAAALAERRLRAHPIAEPGALDALRSAARGGATGGTAALTVLVRTLDQLDAVLAWQPPAGFPRPAAVYCDFEDLRRYADAVPRARAAGIPVGVAPLRVLKPGEDGFQSLVVRADPDLVLVRNLGSIEFFRAALPQARLVGDFSLNVANELTADVLVGAGLERLVPSYDLNWDQLAAMVRAFDPARFEPVVHQHMPMFHNEFCLFAAFLSTGKDHRDCGRPCEDHKVELRDRVGAAFPVLPDTGCRNTVFNSVPQSAAEYVGRMRGLGLTRFRIDLLRESAADVAPLLDRYAAVVSGADDGRQVWRQLRALNQLGVTRGTLSVL</sequence>
<feature type="domain" description="Peptidase U32 collagenase" evidence="1">
    <location>
        <begin position="412"/>
        <end position="532"/>
    </location>
</feature>
<dbReference type="EMBL" id="CP036273">
    <property type="protein sequence ID" value="QDU18818.1"/>
    <property type="molecule type" value="Genomic_DNA"/>
</dbReference>
<reference evidence="2 3" key="1">
    <citation type="submission" date="2019-02" db="EMBL/GenBank/DDBJ databases">
        <title>Deep-cultivation of Planctomycetes and their phenomic and genomic characterization uncovers novel biology.</title>
        <authorList>
            <person name="Wiegand S."/>
            <person name="Jogler M."/>
            <person name="Boedeker C."/>
            <person name="Pinto D."/>
            <person name="Vollmers J."/>
            <person name="Rivas-Marin E."/>
            <person name="Kohn T."/>
            <person name="Peeters S.H."/>
            <person name="Heuer A."/>
            <person name="Rast P."/>
            <person name="Oberbeckmann S."/>
            <person name="Bunk B."/>
            <person name="Jeske O."/>
            <person name="Meyerdierks A."/>
            <person name="Storesund J.E."/>
            <person name="Kallscheuer N."/>
            <person name="Luecker S."/>
            <person name="Lage O.M."/>
            <person name="Pohl T."/>
            <person name="Merkel B.J."/>
            <person name="Hornburger P."/>
            <person name="Mueller R.-W."/>
            <person name="Bruemmer F."/>
            <person name="Labrenz M."/>
            <person name="Spormann A.M."/>
            <person name="Op den Camp H."/>
            <person name="Overmann J."/>
            <person name="Amann R."/>
            <person name="Jetten M.S.M."/>
            <person name="Mascher T."/>
            <person name="Medema M.H."/>
            <person name="Devos D.P."/>
            <person name="Kaster A.-K."/>
            <person name="Ovreas L."/>
            <person name="Rohde M."/>
            <person name="Galperin M.Y."/>
            <person name="Jogler C."/>
        </authorList>
    </citation>
    <scope>NUCLEOTIDE SEQUENCE [LARGE SCALE GENOMIC DNA]</scope>
    <source>
        <strain evidence="2 3">ETA_A1</strain>
    </source>
</reference>
<keyword evidence="3" id="KW-1185">Reference proteome</keyword>
<dbReference type="InterPro" id="IPR001539">
    <property type="entry name" value="Peptidase_U32"/>
</dbReference>
<dbReference type="InterPro" id="IPR051454">
    <property type="entry name" value="RNA/ubiquinone_mod_enzymes"/>
</dbReference>
<dbReference type="AlphaFoldDB" id="A0A517XMT3"/>
<evidence type="ECO:0000313" key="2">
    <source>
        <dbReference type="EMBL" id="QDU18818.1"/>
    </source>
</evidence>
<name>A0A517XMT3_9BACT</name>
<keyword evidence="2" id="KW-0378">Hydrolase</keyword>
<dbReference type="Pfam" id="PF01136">
    <property type="entry name" value="Peptidase_U32"/>
    <property type="match status" value="2"/>
</dbReference>
<gene>
    <name evidence="2" type="primary">yhbU</name>
    <name evidence="2" type="ORF">ETAA1_07140</name>
</gene>
<evidence type="ECO:0000259" key="1">
    <source>
        <dbReference type="Pfam" id="PF12392"/>
    </source>
</evidence>
<proteinExistence type="predicted"/>
<dbReference type="GO" id="GO:0008233">
    <property type="term" value="F:peptidase activity"/>
    <property type="evidence" value="ECO:0007669"/>
    <property type="project" value="UniProtKB-KW"/>
</dbReference>
<dbReference type="SUPFAM" id="SSF51395">
    <property type="entry name" value="FMN-linked oxidoreductases"/>
    <property type="match status" value="1"/>
</dbReference>
<protein>
    <submittedName>
        <fullName evidence="2">Putative protease YhbU</fullName>
        <ecNumber evidence="2">3.4.-.-</ecNumber>
    </submittedName>
</protein>
<dbReference type="EC" id="3.4.-.-" evidence="2"/>
<dbReference type="KEGG" id="uli:ETAA1_07140"/>
<dbReference type="PANTHER" id="PTHR30217:SF10">
    <property type="entry name" value="23S RRNA 5-HYDROXYCYTIDINE C2501 SYNTHASE"/>
    <property type="match status" value="1"/>
</dbReference>
<accession>A0A517XMT3</accession>
<dbReference type="InterPro" id="IPR020988">
    <property type="entry name" value="Pept_U32_collagenase"/>
</dbReference>
<dbReference type="PANTHER" id="PTHR30217">
    <property type="entry name" value="PEPTIDASE U32 FAMILY"/>
    <property type="match status" value="1"/>
</dbReference>
<dbReference type="GO" id="GO:0006508">
    <property type="term" value="P:proteolysis"/>
    <property type="evidence" value="ECO:0007669"/>
    <property type="project" value="UniProtKB-KW"/>
</dbReference>